<organism evidence="6 7">
    <name type="scientific">Stenotrophomonas indicatrix</name>
    <dbReference type="NCBI Taxonomy" id="2045451"/>
    <lineage>
        <taxon>Bacteria</taxon>
        <taxon>Pseudomonadati</taxon>
        <taxon>Pseudomonadota</taxon>
        <taxon>Gammaproteobacteria</taxon>
        <taxon>Lysobacterales</taxon>
        <taxon>Lysobacteraceae</taxon>
        <taxon>Stenotrophomonas</taxon>
    </lineage>
</organism>
<evidence type="ECO:0000256" key="3">
    <source>
        <dbReference type="ARBA" id="ARBA00023125"/>
    </source>
</evidence>
<dbReference type="GO" id="GO:0003700">
    <property type="term" value="F:DNA-binding transcription factor activity"/>
    <property type="evidence" value="ECO:0007669"/>
    <property type="project" value="InterPro"/>
</dbReference>
<dbReference type="PANTHER" id="PTHR30537:SF17">
    <property type="entry name" value="LYSR-FAMILY REGULATORY PROTEIN"/>
    <property type="match status" value="1"/>
</dbReference>
<dbReference type="GO" id="GO:0043565">
    <property type="term" value="F:sequence-specific DNA binding"/>
    <property type="evidence" value="ECO:0007669"/>
    <property type="project" value="TreeGrafter"/>
</dbReference>
<name>A0A1W1H337_9GAMM</name>
<dbReference type="InterPro" id="IPR058163">
    <property type="entry name" value="LysR-type_TF_proteobact-type"/>
</dbReference>
<evidence type="ECO:0000256" key="1">
    <source>
        <dbReference type="ARBA" id="ARBA00009437"/>
    </source>
</evidence>
<dbReference type="Pfam" id="PF00126">
    <property type="entry name" value="HTH_1"/>
    <property type="match status" value="1"/>
</dbReference>
<dbReference type="Proteomes" id="UP000191133">
    <property type="component" value="Unassembled WGS sequence"/>
</dbReference>
<protein>
    <submittedName>
        <fullName evidence="6">DNA-binding transcriptional regulator, LysR family</fullName>
    </submittedName>
</protein>
<sequence>MQPSAWDRPKRYLAFRMASWSVMNLLQLIRSFTRTAETGSIAAAARTLGISATAVGQNINRLEAHLGVRLLNRSTRQLALSEAGTVYLAQVRHIEADLARAQAMVTAGDVEPAGPLRIASSSAFGRHVLAPLLPSLQQRYPQLQLELRLTDRAVQHGAEAVDASIRIGAQLEDGLVARPLARIPFVFCASPAYLQAHGTPLQPAQLAAHRGLLHRFPTDGRPLRWGLLKNGERVDAALPPSMVCDDIDALAELAAAGAGITRLAAFVAEPYLRDGRLQCVFGCGTDWQPEPMDVYFCVSDRRDFTAKIRALFEHLQAGLPPAWQV</sequence>
<feature type="domain" description="HTH lysR-type" evidence="5">
    <location>
        <begin position="24"/>
        <end position="81"/>
    </location>
</feature>
<dbReference type="EMBL" id="FWEU01000005">
    <property type="protein sequence ID" value="SLM25911.1"/>
    <property type="molecule type" value="Genomic_DNA"/>
</dbReference>
<accession>A0A1W1H337</accession>
<keyword evidence="4" id="KW-0804">Transcription</keyword>
<gene>
    <name evidence="6" type="ORF">SAMN04488690_3666</name>
</gene>
<dbReference type="Gene3D" id="1.10.10.10">
    <property type="entry name" value="Winged helix-like DNA-binding domain superfamily/Winged helix DNA-binding domain"/>
    <property type="match status" value="1"/>
</dbReference>
<dbReference type="InterPro" id="IPR005119">
    <property type="entry name" value="LysR_subst-bd"/>
</dbReference>
<dbReference type="GO" id="GO:0006351">
    <property type="term" value="P:DNA-templated transcription"/>
    <property type="evidence" value="ECO:0007669"/>
    <property type="project" value="TreeGrafter"/>
</dbReference>
<evidence type="ECO:0000256" key="2">
    <source>
        <dbReference type="ARBA" id="ARBA00023015"/>
    </source>
</evidence>
<dbReference type="PROSITE" id="PS50931">
    <property type="entry name" value="HTH_LYSR"/>
    <property type="match status" value="1"/>
</dbReference>
<proteinExistence type="inferred from homology"/>
<dbReference type="Pfam" id="PF03466">
    <property type="entry name" value="LysR_substrate"/>
    <property type="match status" value="1"/>
</dbReference>
<dbReference type="SUPFAM" id="SSF46785">
    <property type="entry name" value="Winged helix' DNA-binding domain"/>
    <property type="match status" value="1"/>
</dbReference>
<keyword evidence="2" id="KW-0805">Transcription regulation</keyword>
<dbReference type="Gene3D" id="3.40.190.290">
    <property type="match status" value="1"/>
</dbReference>
<evidence type="ECO:0000259" key="5">
    <source>
        <dbReference type="PROSITE" id="PS50931"/>
    </source>
</evidence>
<dbReference type="SUPFAM" id="SSF53850">
    <property type="entry name" value="Periplasmic binding protein-like II"/>
    <property type="match status" value="1"/>
</dbReference>
<dbReference type="InterPro" id="IPR036388">
    <property type="entry name" value="WH-like_DNA-bd_sf"/>
</dbReference>
<dbReference type="InterPro" id="IPR000847">
    <property type="entry name" value="LysR_HTH_N"/>
</dbReference>
<dbReference type="FunFam" id="1.10.10.10:FF:000001">
    <property type="entry name" value="LysR family transcriptional regulator"/>
    <property type="match status" value="1"/>
</dbReference>
<evidence type="ECO:0000313" key="6">
    <source>
        <dbReference type="EMBL" id="SLM25911.1"/>
    </source>
</evidence>
<dbReference type="InterPro" id="IPR036390">
    <property type="entry name" value="WH_DNA-bd_sf"/>
</dbReference>
<evidence type="ECO:0000313" key="7">
    <source>
        <dbReference type="Proteomes" id="UP000191133"/>
    </source>
</evidence>
<dbReference type="PANTHER" id="PTHR30537">
    <property type="entry name" value="HTH-TYPE TRANSCRIPTIONAL REGULATOR"/>
    <property type="match status" value="1"/>
</dbReference>
<comment type="similarity">
    <text evidence="1">Belongs to the LysR transcriptional regulatory family.</text>
</comment>
<dbReference type="CDD" id="cd08422">
    <property type="entry name" value="PBP2_CrgA_like"/>
    <property type="match status" value="1"/>
</dbReference>
<reference evidence="7" key="1">
    <citation type="submission" date="2016-10" db="EMBL/GenBank/DDBJ databases">
        <authorList>
            <person name="Varghese N."/>
            <person name="Submissions S."/>
        </authorList>
    </citation>
    <scope>NUCLEOTIDE SEQUENCE [LARGE SCALE GENOMIC DNA]</scope>
    <source>
        <strain evidence="7">92MFCol6.1</strain>
    </source>
</reference>
<dbReference type="AlphaFoldDB" id="A0A1W1H337"/>
<evidence type="ECO:0000256" key="4">
    <source>
        <dbReference type="ARBA" id="ARBA00023163"/>
    </source>
</evidence>
<keyword evidence="3 6" id="KW-0238">DNA-binding</keyword>